<dbReference type="RefSeq" id="WP_320685600.1">
    <property type="nucleotide sequence ID" value="NZ_JAXBLV010000046.1"/>
</dbReference>
<evidence type="ECO:0000313" key="1">
    <source>
        <dbReference type="EMBL" id="MDY3558714.1"/>
    </source>
</evidence>
<dbReference type="Proteomes" id="UP001272242">
    <property type="component" value="Unassembled WGS sequence"/>
</dbReference>
<reference evidence="2" key="1">
    <citation type="journal article" date="2023" name="Mar. Drugs">
        <title>Gemmata algarum, a Novel Planctomycete Isolated from an Algal Mat, Displays Antimicrobial Activity.</title>
        <authorList>
            <person name="Kumar G."/>
            <person name="Kallscheuer N."/>
            <person name="Kashif M."/>
            <person name="Ahamad S."/>
            <person name="Jagadeeshwari U."/>
            <person name="Pannikurungottu S."/>
            <person name="Haufschild T."/>
            <person name="Kabuu M."/>
            <person name="Sasikala C."/>
            <person name="Jogler C."/>
            <person name="Ramana C."/>
        </authorList>
    </citation>
    <scope>NUCLEOTIDE SEQUENCE [LARGE SCALE GENOMIC DNA]</scope>
    <source>
        <strain evidence="2">JC673</strain>
    </source>
</reference>
<dbReference type="EMBL" id="JAXBLV010000046">
    <property type="protein sequence ID" value="MDY3558714.1"/>
    <property type="molecule type" value="Genomic_DNA"/>
</dbReference>
<accession>A0ABU5ETZ7</accession>
<name>A0ABU5ETZ7_9BACT</name>
<gene>
    <name evidence="1" type="ORF">R5W23_005856</name>
</gene>
<keyword evidence="2" id="KW-1185">Reference proteome</keyword>
<proteinExistence type="predicted"/>
<evidence type="ECO:0000313" key="2">
    <source>
        <dbReference type="Proteomes" id="UP001272242"/>
    </source>
</evidence>
<comment type="caution">
    <text evidence="1">The sequence shown here is derived from an EMBL/GenBank/DDBJ whole genome shotgun (WGS) entry which is preliminary data.</text>
</comment>
<protein>
    <submittedName>
        <fullName evidence="1">Uncharacterized protein</fullName>
    </submittedName>
</protein>
<organism evidence="1 2">
    <name type="scientific">Gemmata algarum</name>
    <dbReference type="NCBI Taxonomy" id="2975278"/>
    <lineage>
        <taxon>Bacteria</taxon>
        <taxon>Pseudomonadati</taxon>
        <taxon>Planctomycetota</taxon>
        <taxon>Planctomycetia</taxon>
        <taxon>Gemmatales</taxon>
        <taxon>Gemmataceae</taxon>
        <taxon>Gemmata</taxon>
    </lineage>
</organism>
<sequence>MSARAAELGVWSAMGELRVSGSAWCPLVVGAARRREVRLGVAGGAVGTRWCGSVALRVAPAGGRRDSSPRVAVVGGPR</sequence>